<keyword evidence="3 6" id="KW-0812">Transmembrane</keyword>
<evidence type="ECO:0000256" key="2">
    <source>
        <dbReference type="ARBA" id="ARBA00007742"/>
    </source>
</evidence>
<dbReference type="STRING" id="1160497.A0A1L9VT12"/>
<dbReference type="PROSITE" id="PS50244">
    <property type="entry name" value="S5A_REDUCTASE"/>
    <property type="match status" value="1"/>
</dbReference>
<accession>A0A1L9VT12</accession>
<feature type="transmembrane region" description="Helical" evidence="6">
    <location>
        <begin position="97"/>
        <end position="116"/>
    </location>
</feature>
<protein>
    <recommendedName>
        <fullName evidence="7">3-oxo-5-alpha-steroid 4-dehydrogenase C-terminal domain-containing protein</fullName>
    </recommendedName>
</protein>
<comment type="subcellular location">
    <subcellularLocation>
        <location evidence="1">Membrane</location>
        <topology evidence="1">Multi-pass membrane protein</topology>
    </subcellularLocation>
</comment>
<dbReference type="InterPro" id="IPR039357">
    <property type="entry name" value="SRD5A/TECR"/>
</dbReference>
<dbReference type="Pfam" id="PF02544">
    <property type="entry name" value="Steroid_dh"/>
    <property type="match status" value="1"/>
</dbReference>
<feature type="transmembrane region" description="Helical" evidence="6">
    <location>
        <begin position="176"/>
        <end position="197"/>
    </location>
</feature>
<dbReference type="PANTHER" id="PTHR10556">
    <property type="entry name" value="3-OXO-5-ALPHA-STEROID 4-DEHYDROGENASE"/>
    <property type="match status" value="1"/>
</dbReference>
<evidence type="ECO:0000256" key="1">
    <source>
        <dbReference type="ARBA" id="ARBA00004141"/>
    </source>
</evidence>
<evidence type="ECO:0000256" key="5">
    <source>
        <dbReference type="ARBA" id="ARBA00023136"/>
    </source>
</evidence>
<dbReference type="GO" id="GO:0016020">
    <property type="term" value="C:membrane"/>
    <property type="evidence" value="ECO:0007669"/>
    <property type="project" value="UniProtKB-SubCell"/>
</dbReference>
<dbReference type="VEuPathDB" id="FungiDB:ASPGLDRAFT_43507"/>
<dbReference type="GO" id="GO:0016627">
    <property type="term" value="F:oxidoreductase activity, acting on the CH-CH group of donors"/>
    <property type="evidence" value="ECO:0007669"/>
    <property type="project" value="InterPro"/>
</dbReference>
<proteinExistence type="inferred from homology"/>
<organism evidence="8 9">
    <name type="scientific">Aspergillus glaucus CBS 516.65</name>
    <dbReference type="NCBI Taxonomy" id="1160497"/>
    <lineage>
        <taxon>Eukaryota</taxon>
        <taxon>Fungi</taxon>
        <taxon>Dikarya</taxon>
        <taxon>Ascomycota</taxon>
        <taxon>Pezizomycotina</taxon>
        <taxon>Eurotiomycetes</taxon>
        <taxon>Eurotiomycetidae</taxon>
        <taxon>Eurotiales</taxon>
        <taxon>Aspergillaceae</taxon>
        <taxon>Aspergillus</taxon>
        <taxon>Aspergillus subgen. Aspergillus</taxon>
    </lineage>
</organism>
<evidence type="ECO:0000256" key="4">
    <source>
        <dbReference type="ARBA" id="ARBA00022989"/>
    </source>
</evidence>
<feature type="domain" description="3-oxo-5-alpha-steroid 4-dehydrogenase C-terminal" evidence="7">
    <location>
        <begin position="182"/>
        <end position="263"/>
    </location>
</feature>
<dbReference type="GeneID" id="34462091"/>
<dbReference type="InterPro" id="IPR001104">
    <property type="entry name" value="3-oxo-5_a-steroid_4-DH_C"/>
</dbReference>
<dbReference type="PANTHER" id="PTHR10556:SF43">
    <property type="entry name" value="STEROID 5-ALPHA-REDUCTASE DET2"/>
    <property type="match status" value="1"/>
</dbReference>
<feature type="transmembrane region" description="Helical" evidence="6">
    <location>
        <begin position="26"/>
        <end position="46"/>
    </location>
</feature>
<keyword evidence="5 6" id="KW-0472">Membrane</keyword>
<dbReference type="Proteomes" id="UP000184300">
    <property type="component" value="Unassembled WGS sequence"/>
</dbReference>
<dbReference type="GO" id="GO:0006629">
    <property type="term" value="P:lipid metabolic process"/>
    <property type="evidence" value="ECO:0007669"/>
    <property type="project" value="InterPro"/>
</dbReference>
<feature type="transmembrane region" description="Helical" evidence="6">
    <location>
        <begin position="128"/>
        <end position="156"/>
    </location>
</feature>
<evidence type="ECO:0000313" key="8">
    <source>
        <dbReference type="EMBL" id="OJJ87032.1"/>
    </source>
</evidence>
<keyword evidence="4 6" id="KW-1133">Transmembrane helix</keyword>
<name>A0A1L9VT12_ASPGL</name>
<comment type="similarity">
    <text evidence="2">Belongs to the steroid 5-alpha reductase family.</text>
</comment>
<feature type="transmembrane region" description="Helical" evidence="6">
    <location>
        <begin position="67"/>
        <end position="85"/>
    </location>
</feature>
<evidence type="ECO:0000256" key="6">
    <source>
        <dbReference type="SAM" id="Phobius"/>
    </source>
</evidence>
<reference evidence="9" key="1">
    <citation type="journal article" date="2017" name="Genome Biol.">
        <title>Comparative genomics reveals high biological diversity and specific adaptations in the industrially and medically important fungal genus Aspergillus.</title>
        <authorList>
            <person name="de Vries R.P."/>
            <person name="Riley R."/>
            <person name="Wiebenga A."/>
            <person name="Aguilar-Osorio G."/>
            <person name="Amillis S."/>
            <person name="Uchima C.A."/>
            <person name="Anderluh G."/>
            <person name="Asadollahi M."/>
            <person name="Askin M."/>
            <person name="Barry K."/>
            <person name="Battaglia E."/>
            <person name="Bayram O."/>
            <person name="Benocci T."/>
            <person name="Braus-Stromeyer S.A."/>
            <person name="Caldana C."/>
            <person name="Canovas D."/>
            <person name="Cerqueira G.C."/>
            <person name="Chen F."/>
            <person name="Chen W."/>
            <person name="Choi C."/>
            <person name="Clum A."/>
            <person name="Dos Santos R.A."/>
            <person name="Damasio A.R."/>
            <person name="Diallinas G."/>
            <person name="Emri T."/>
            <person name="Fekete E."/>
            <person name="Flipphi M."/>
            <person name="Freyberg S."/>
            <person name="Gallo A."/>
            <person name="Gournas C."/>
            <person name="Habgood R."/>
            <person name="Hainaut M."/>
            <person name="Harispe M.L."/>
            <person name="Henrissat B."/>
            <person name="Hilden K.S."/>
            <person name="Hope R."/>
            <person name="Hossain A."/>
            <person name="Karabika E."/>
            <person name="Karaffa L."/>
            <person name="Karanyi Z."/>
            <person name="Krasevec N."/>
            <person name="Kuo A."/>
            <person name="Kusch H."/>
            <person name="LaButti K."/>
            <person name="Lagendijk E.L."/>
            <person name="Lapidus A."/>
            <person name="Levasseur A."/>
            <person name="Lindquist E."/>
            <person name="Lipzen A."/>
            <person name="Logrieco A.F."/>
            <person name="MacCabe A."/>
            <person name="Maekelae M.R."/>
            <person name="Malavazi I."/>
            <person name="Melin P."/>
            <person name="Meyer V."/>
            <person name="Mielnichuk N."/>
            <person name="Miskei M."/>
            <person name="Molnar A.P."/>
            <person name="Mule G."/>
            <person name="Ngan C.Y."/>
            <person name="Orejas M."/>
            <person name="Orosz E."/>
            <person name="Ouedraogo J.P."/>
            <person name="Overkamp K.M."/>
            <person name="Park H.-S."/>
            <person name="Perrone G."/>
            <person name="Piumi F."/>
            <person name="Punt P.J."/>
            <person name="Ram A.F."/>
            <person name="Ramon A."/>
            <person name="Rauscher S."/>
            <person name="Record E."/>
            <person name="Riano-Pachon D.M."/>
            <person name="Robert V."/>
            <person name="Roehrig J."/>
            <person name="Ruller R."/>
            <person name="Salamov A."/>
            <person name="Salih N.S."/>
            <person name="Samson R.A."/>
            <person name="Sandor E."/>
            <person name="Sanguinetti M."/>
            <person name="Schuetze T."/>
            <person name="Sepcic K."/>
            <person name="Shelest E."/>
            <person name="Sherlock G."/>
            <person name="Sophianopoulou V."/>
            <person name="Squina F.M."/>
            <person name="Sun H."/>
            <person name="Susca A."/>
            <person name="Todd R.B."/>
            <person name="Tsang A."/>
            <person name="Unkles S.E."/>
            <person name="van de Wiele N."/>
            <person name="van Rossen-Uffink D."/>
            <person name="Oliveira J.V."/>
            <person name="Vesth T.C."/>
            <person name="Visser J."/>
            <person name="Yu J.-H."/>
            <person name="Zhou M."/>
            <person name="Andersen M.R."/>
            <person name="Archer D.B."/>
            <person name="Baker S.E."/>
            <person name="Benoit I."/>
            <person name="Brakhage A.A."/>
            <person name="Braus G.H."/>
            <person name="Fischer R."/>
            <person name="Frisvad J.C."/>
            <person name="Goldman G.H."/>
            <person name="Houbraken J."/>
            <person name="Oakley B."/>
            <person name="Pocsi I."/>
            <person name="Scazzocchio C."/>
            <person name="Seiboth B."/>
            <person name="vanKuyk P.A."/>
            <person name="Wortman J."/>
            <person name="Dyer P.S."/>
            <person name="Grigoriev I.V."/>
        </authorList>
    </citation>
    <scope>NUCLEOTIDE SEQUENCE [LARGE SCALE GENOMIC DNA]</scope>
    <source>
        <strain evidence="9">CBS 516.65</strain>
    </source>
</reference>
<dbReference type="AlphaFoldDB" id="A0A1L9VT12"/>
<gene>
    <name evidence="8" type="ORF">ASPGLDRAFT_43507</name>
</gene>
<dbReference type="RefSeq" id="XP_022403721.1">
    <property type="nucleotide sequence ID" value="XM_022545830.1"/>
</dbReference>
<sequence>MGSMISSSMSSLPSLREFITLTPKTYAILVNIFQYFPVVTIAQWLLSYHPAGKTSLRTSPLNLPGRLAWCVMEIIAPLNLLYILHTSLSGDFSLLPWQNQLVGLLYVVHYVNRAVISPWFVAPSMSPIHVFVMVSAMGFNWVNSSCLAGWVLGYGLDVGGFSGAVEGNGGVNGGTGFGLIPCVGLGLFVVGMVGNVYSERALFRLRREEGDKRAAKKTDNNDTNDKYHKVYVIPPKQGVFHSILYPHYVFEWIEWFGFALAGTAIFPAGSSSVNPIAATATAAATVPRIRLAPWLVPAAVVSEKLRVPLPLPALVFAVNAVANMLPHARWGRKWYVEKFGEEAVGSRGVAVPWCPWL</sequence>
<dbReference type="EMBL" id="KV878891">
    <property type="protein sequence ID" value="OJJ87032.1"/>
    <property type="molecule type" value="Genomic_DNA"/>
</dbReference>
<evidence type="ECO:0000259" key="7">
    <source>
        <dbReference type="Pfam" id="PF02544"/>
    </source>
</evidence>
<evidence type="ECO:0000313" key="9">
    <source>
        <dbReference type="Proteomes" id="UP000184300"/>
    </source>
</evidence>
<dbReference type="OrthoDB" id="5788137at2759"/>
<keyword evidence="9" id="KW-1185">Reference proteome</keyword>
<evidence type="ECO:0000256" key="3">
    <source>
        <dbReference type="ARBA" id="ARBA00022692"/>
    </source>
</evidence>